<organism evidence="1">
    <name type="scientific">Cacopsylla melanoneura</name>
    <dbReference type="NCBI Taxonomy" id="428564"/>
    <lineage>
        <taxon>Eukaryota</taxon>
        <taxon>Metazoa</taxon>
        <taxon>Ecdysozoa</taxon>
        <taxon>Arthropoda</taxon>
        <taxon>Hexapoda</taxon>
        <taxon>Insecta</taxon>
        <taxon>Pterygota</taxon>
        <taxon>Neoptera</taxon>
        <taxon>Paraneoptera</taxon>
        <taxon>Hemiptera</taxon>
        <taxon>Sternorrhyncha</taxon>
        <taxon>Psylloidea</taxon>
        <taxon>Psyllidae</taxon>
        <taxon>Psyllinae</taxon>
        <taxon>Cacopsylla</taxon>
    </lineage>
</organism>
<dbReference type="EMBL" id="HBUF01348788">
    <property type="protein sequence ID" value="CAG6711957.1"/>
    <property type="molecule type" value="Transcribed_RNA"/>
</dbReference>
<dbReference type="EMBL" id="HBUF01252571">
    <property type="protein sequence ID" value="CAG6680537.1"/>
    <property type="molecule type" value="Transcribed_RNA"/>
</dbReference>
<protein>
    <submittedName>
        <fullName evidence="1">Uncharacterized protein</fullName>
    </submittedName>
</protein>
<name>A0A8D8VUA3_9HEMI</name>
<dbReference type="EMBL" id="HBUF01084369">
    <property type="protein sequence ID" value="CAG6633927.1"/>
    <property type="molecule type" value="Transcribed_RNA"/>
</dbReference>
<dbReference type="AlphaFoldDB" id="A0A8D8VUA3"/>
<sequence length="110" mass="12741">MQIVPGRVRHVSELLPGSPVRRGARLHVPASVISYPVPHPEPPVRLSVRLDHAQAEVRLEWGRHRRCDGRCGRREWRWCQFFQHGRCSGGRWHVRLGGRLTDRPHRPGGR</sequence>
<proteinExistence type="predicted"/>
<dbReference type="EMBL" id="HBUF01348786">
    <property type="protein sequence ID" value="CAG6711952.1"/>
    <property type="molecule type" value="Transcribed_RNA"/>
</dbReference>
<accession>A0A8D8VUA3</accession>
<dbReference type="EMBL" id="HBUF01084367">
    <property type="protein sequence ID" value="CAG6633920.1"/>
    <property type="molecule type" value="Transcribed_RNA"/>
</dbReference>
<reference evidence="1" key="1">
    <citation type="submission" date="2021-05" db="EMBL/GenBank/DDBJ databases">
        <authorList>
            <person name="Alioto T."/>
            <person name="Alioto T."/>
            <person name="Gomez Garrido J."/>
        </authorList>
    </citation>
    <scope>NUCLEOTIDE SEQUENCE</scope>
</reference>
<evidence type="ECO:0000313" key="1">
    <source>
        <dbReference type="EMBL" id="CAG6633920.1"/>
    </source>
</evidence>